<evidence type="ECO:0000313" key="3">
    <source>
        <dbReference type="Proteomes" id="UP000486602"/>
    </source>
</evidence>
<feature type="domain" description="T9SS-like galactose binding" evidence="1">
    <location>
        <begin position="460"/>
        <end position="520"/>
    </location>
</feature>
<proteinExistence type="predicted"/>
<name>A0A7K3WUR2_9FLAO</name>
<dbReference type="AlphaFoldDB" id="A0A7K3WUR2"/>
<dbReference type="RefSeq" id="WP_163286186.1">
    <property type="nucleotide sequence ID" value="NZ_JAAGVY010000033.1"/>
</dbReference>
<dbReference type="EMBL" id="JAAGVY010000033">
    <property type="protein sequence ID" value="NEN24791.1"/>
    <property type="molecule type" value="Genomic_DNA"/>
</dbReference>
<keyword evidence="3" id="KW-1185">Reference proteome</keyword>
<gene>
    <name evidence="2" type="ORF">G3O08_14905</name>
</gene>
<evidence type="ECO:0000313" key="2">
    <source>
        <dbReference type="EMBL" id="NEN24791.1"/>
    </source>
</evidence>
<protein>
    <recommendedName>
        <fullName evidence="1">T9SS-like galactose binding domain-containing protein</fullName>
    </recommendedName>
</protein>
<comment type="caution">
    <text evidence="2">The sequence shown here is derived from an EMBL/GenBank/DDBJ whole genome shotgun (WGS) entry which is preliminary data.</text>
</comment>
<dbReference type="InterPro" id="IPR056600">
    <property type="entry name" value="GBD_T9SS_assoc"/>
</dbReference>
<dbReference type="Pfam" id="PF23759">
    <property type="entry name" value="GBD_T9SS_assoc"/>
    <property type="match status" value="1"/>
</dbReference>
<dbReference type="Proteomes" id="UP000486602">
    <property type="component" value="Unassembled WGS sequence"/>
</dbReference>
<sequence>MTKFILTVIFAFAFNLFYFTAISISWNVRIENSELSLFVSSLKPALTEKRDVTSANSSNYFFSNVRNTNNAFLSPTNDAICNAISIGCGADLPGTTVGATASSLGIPSCSPFGSQNDVFYKFSAIAGNTYTIEVSGSNYNGVLALYKGSCSGIMTELACSEDITYGTETIVFTPNSAMLIYIRTFDLALNGDFTISLDCSVPNDDPCDARLLACGQSVSGSTVGATNSLIGAPSCSIGIAKDVFYKIDAIAGVDYSVTISGVNYNGVLAAYTRSCDGTVTELDCAYGLLGIDHTIDFSVSFDQTVLIQTFYAFGGVGGSFQIDVSCSNFPNDDPCDAIELFCGESYSGSSAGASNSGLGNPSCTSGSENDVFFKFTAFANTAYLVTVGGVGYNGVIAAYTGLCSGPLTEIGCADNGATSGIDETIYILVPTEQEILIQTYDYNPLGLSNYSLTLHCPIPENDDCSDAITLTVNNPGECPANQVEGTTYGATPSYPDACESDSPDVYYIFYSGNNNEVIINLDYRVTHVSREKYNSSLILCSLMSPFQALDCFFPNTQGFTSLRLLHPVLLNVTLSGLSVNNLEKYNHSHELCPFHLAI</sequence>
<accession>A0A7K3WUR2</accession>
<organism evidence="2 3">
    <name type="scientific">Cryomorpha ignava</name>
    <dbReference type="NCBI Taxonomy" id="101383"/>
    <lineage>
        <taxon>Bacteria</taxon>
        <taxon>Pseudomonadati</taxon>
        <taxon>Bacteroidota</taxon>
        <taxon>Flavobacteriia</taxon>
        <taxon>Flavobacteriales</taxon>
        <taxon>Cryomorphaceae</taxon>
        <taxon>Cryomorpha</taxon>
    </lineage>
</organism>
<reference evidence="2 3" key="1">
    <citation type="submission" date="2020-02" db="EMBL/GenBank/DDBJ databases">
        <title>Out from the shadows clarifying the taxonomy of the family Cryomorphaceae and related taxa by utilizing the GTDB taxonomic framework.</title>
        <authorList>
            <person name="Bowman J.P."/>
        </authorList>
    </citation>
    <scope>NUCLEOTIDE SEQUENCE [LARGE SCALE GENOMIC DNA]</scope>
    <source>
        <strain evidence="2 3">QSSC 1-22</strain>
    </source>
</reference>
<evidence type="ECO:0000259" key="1">
    <source>
        <dbReference type="Pfam" id="PF23759"/>
    </source>
</evidence>